<evidence type="ECO:0000259" key="1">
    <source>
        <dbReference type="Pfam" id="PF23074"/>
    </source>
</evidence>
<dbReference type="AlphaFoldDB" id="A0A0B2X4A7"/>
<feature type="domain" description="PH" evidence="1">
    <location>
        <begin position="91"/>
        <end position="187"/>
    </location>
</feature>
<dbReference type="Pfam" id="PF23076">
    <property type="entry name" value="PH_FT_C"/>
    <property type="match status" value="1"/>
</dbReference>
<evidence type="ECO:0000313" key="4">
    <source>
        <dbReference type="Proteomes" id="UP000030816"/>
    </source>
</evidence>
<feature type="domain" description="PH" evidence="2">
    <location>
        <begin position="198"/>
        <end position="332"/>
    </location>
</feature>
<proteinExistence type="predicted"/>
<dbReference type="Proteomes" id="UP000030816">
    <property type="component" value="Unassembled WGS sequence"/>
</dbReference>
<keyword evidence="4" id="KW-1185">Reference proteome</keyword>
<dbReference type="Pfam" id="PF23074">
    <property type="entry name" value="PH_FT_N"/>
    <property type="match status" value="1"/>
</dbReference>
<dbReference type="HOGENOM" id="CLU_821547_0_0_1"/>
<comment type="caution">
    <text evidence="3">The sequence shown here is derived from an EMBL/GenBank/DDBJ whole genome shotgun (WGS) entry which is preliminary data.</text>
</comment>
<evidence type="ECO:0000259" key="2">
    <source>
        <dbReference type="Pfam" id="PF23076"/>
    </source>
</evidence>
<dbReference type="OrthoDB" id="5345571at2759"/>
<sequence>MDLPETDDVILLKGCYLEAHRSDDTALKLEGLRIALNEPVTSCLAVTIKEMNSVARRLRELANIAQDGHVYFNQARLFCIQDHQVGWIRCFDGDRVSLIMFLNSQDDCPYLLLRIYKDEKPWFSLRGAHEVCIMRQANSLQFRRWSMNTNNSKIWAKLYFSAWEDLVLTYCTFASLKARNHRTLQCAPRELVVGKEHKLFQARISDDGFDHTLYVCSDKATGGLRLHAAVGDGELRQCPVWTAFGIMPADGTDCDYRCHIILTGCSVTEQAKCTKWLRRSSSGRKVWLTDIRLFVFCKQYREHNQRKGPAGEFQINFASRRAAERFETVFYPYQQQTS</sequence>
<dbReference type="InterPro" id="IPR057082">
    <property type="entry name" value="PH_C"/>
</dbReference>
<reference evidence="3 4" key="1">
    <citation type="journal article" date="2014" name="Proc. Natl. Acad. Sci. U.S.A.">
        <title>Trajectory and genomic determinants of fungal-pathogen speciation and host adaptation.</title>
        <authorList>
            <person name="Hu X."/>
            <person name="Xiao G."/>
            <person name="Zheng P."/>
            <person name="Shang Y."/>
            <person name="Su Y."/>
            <person name="Zhang X."/>
            <person name="Liu X."/>
            <person name="Zhan S."/>
            <person name="St Leger R.J."/>
            <person name="Wang C."/>
        </authorList>
    </citation>
    <scope>NUCLEOTIDE SEQUENCE [LARGE SCALE GENOMIC DNA]</scope>
    <source>
        <strain evidence="3 4">ARSEF 1941</strain>
    </source>
</reference>
<evidence type="ECO:0000313" key="3">
    <source>
        <dbReference type="EMBL" id="KHO00141.1"/>
    </source>
</evidence>
<protein>
    <submittedName>
        <fullName evidence="3">Uncharacterized protein</fullName>
    </submittedName>
</protein>
<organism evidence="3 4">
    <name type="scientific">Metarhizium album (strain ARSEF 1941)</name>
    <dbReference type="NCBI Taxonomy" id="1081103"/>
    <lineage>
        <taxon>Eukaryota</taxon>
        <taxon>Fungi</taxon>
        <taxon>Dikarya</taxon>
        <taxon>Ascomycota</taxon>
        <taxon>Pezizomycotina</taxon>
        <taxon>Sordariomycetes</taxon>
        <taxon>Hypocreomycetidae</taxon>
        <taxon>Hypocreales</taxon>
        <taxon>Clavicipitaceae</taxon>
        <taxon>Metarhizium</taxon>
    </lineage>
</organism>
<dbReference type="GeneID" id="63736519"/>
<dbReference type="RefSeq" id="XP_040681206.1">
    <property type="nucleotide sequence ID" value="XM_040820863.1"/>
</dbReference>
<gene>
    <name evidence="3" type="ORF">MAM_02064</name>
</gene>
<dbReference type="InterPro" id="IPR057081">
    <property type="entry name" value="PH_N"/>
</dbReference>
<name>A0A0B2X4A7_METAS</name>
<accession>A0A0B2X4A7</accession>
<dbReference type="EMBL" id="AZHE01000003">
    <property type="protein sequence ID" value="KHO00141.1"/>
    <property type="molecule type" value="Genomic_DNA"/>
</dbReference>